<evidence type="ECO:0000313" key="2">
    <source>
        <dbReference type="Proteomes" id="UP001259982"/>
    </source>
</evidence>
<dbReference type="RefSeq" id="WP_311658579.1">
    <property type="nucleotide sequence ID" value="NZ_JAVRHY010000006.1"/>
</dbReference>
<proteinExistence type="predicted"/>
<comment type="caution">
    <text evidence="1">The sequence shown here is derived from an EMBL/GenBank/DDBJ whole genome shotgun (WGS) entry which is preliminary data.</text>
</comment>
<sequence length="96" mass="10511">MSAAIGERVGAVMSADEATVRLYGFGRYAGHEVPPPGVSFLGLDLHELGHENPKIELDNGQVVWGCECWWGAESRVRKMIGERAVVMVDIEKSRKG</sequence>
<name>A0ABU3BB21_9GAMM</name>
<organism evidence="1 2">
    <name type="scientific">Spectribacter acetivorans</name>
    <dbReference type="NCBI Taxonomy" id="3075603"/>
    <lineage>
        <taxon>Bacteria</taxon>
        <taxon>Pseudomonadati</taxon>
        <taxon>Pseudomonadota</taxon>
        <taxon>Gammaproteobacteria</taxon>
        <taxon>Salinisphaerales</taxon>
        <taxon>Salinisphaeraceae</taxon>
        <taxon>Spectribacter</taxon>
    </lineage>
</organism>
<dbReference type="EMBL" id="JAVRHY010000006">
    <property type="protein sequence ID" value="MDT0618463.1"/>
    <property type="molecule type" value="Genomic_DNA"/>
</dbReference>
<dbReference type="Proteomes" id="UP001259982">
    <property type="component" value="Unassembled WGS sequence"/>
</dbReference>
<accession>A0ABU3BB21</accession>
<keyword evidence="2" id="KW-1185">Reference proteome</keyword>
<reference evidence="1 2" key="1">
    <citation type="submission" date="2023-09" db="EMBL/GenBank/DDBJ databases">
        <authorList>
            <person name="Rey-Velasco X."/>
        </authorList>
    </citation>
    <scope>NUCLEOTIDE SEQUENCE [LARGE SCALE GENOMIC DNA]</scope>
    <source>
        <strain evidence="1 2">P385</strain>
    </source>
</reference>
<evidence type="ECO:0000313" key="1">
    <source>
        <dbReference type="EMBL" id="MDT0618463.1"/>
    </source>
</evidence>
<gene>
    <name evidence="1" type="ORF">RM531_08235</name>
</gene>
<protein>
    <submittedName>
        <fullName evidence="1">Uncharacterized protein</fullName>
    </submittedName>
</protein>